<gene>
    <name evidence="4" type="ORF">M513_02720</name>
    <name evidence="5" type="ORF">M514_02720</name>
</gene>
<dbReference type="EMBL" id="KL363194">
    <property type="protein sequence ID" value="KFD56265.1"/>
    <property type="molecule type" value="Genomic_DNA"/>
</dbReference>
<evidence type="ECO:0000313" key="4">
    <source>
        <dbReference type="EMBL" id="KFD56265.1"/>
    </source>
</evidence>
<dbReference type="Gene3D" id="1.10.10.60">
    <property type="entry name" value="Homeodomain-like"/>
    <property type="match status" value="1"/>
</dbReference>
<dbReference type="PANTHER" id="PTHR19303">
    <property type="entry name" value="TRANSPOSON"/>
    <property type="match status" value="1"/>
</dbReference>
<evidence type="ECO:0000259" key="3">
    <source>
        <dbReference type="PROSITE" id="PS51253"/>
    </source>
</evidence>
<organism evidence="4 6">
    <name type="scientific">Trichuris suis</name>
    <name type="common">pig whipworm</name>
    <dbReference type="NCBI Taxonomy" id="68888"/>
    <lineage>
        <taxon>Eukaryota</taxon>
        <taxon>Metazoa</taxon>
        <taxon>Ecdysozoa</taxon>
        <taxon>Nematoda</taxon>
        <taxon>Enoplea</taxon>
        <taxon>Dorylaimia</taxon>
        <taxon>Trichinellida</taxon>
        <taxon>Trichuridae</taxon>
        <taxon>Trichuris</taxon>
    </lineage>
</organism>
<dbReference type="InterPro" id="IPR050863">
    <property type="entry name" value="CenT-Element_Derived"/>
</dbReference>
<feature type="domain" description="HTH CENPB-type" evidence="3">
    <location>
        <begin position="1"/>
        <end position="65"/>
    </location>
</feature>
<reference evidence="4 6" key="1">
    <citation type="journal article" date="2014" name="Nat. Genet.">
        <title>Genome and transcriptome of the porcine whipworm Trichuris suis.</title>
        <authorList>
            <person name="Jex A.R."/>
            <person name="Nejsum P."/>
            <person name="Schwarz E.M."/>
            <person name="Hu L."/>
            <person name="Young N.D."/>
            <person name="Hall R.S."/>
            <person name="Korhonen P.K."/>
            <person name="Liao S."/>
            <person name="Thamsborg S."/>
            <person name="Xia J."/>
            <person name="Xu P."/>
            <person name="Wang S."/>
            <person name="Scheerlinck J.P."/>
            <person name="Hofmann A."/>
            <person name="Sternberg P.W."/>
            <person name="Wang J."/>
            <person name="Gasser R.B."/>
        </authorList>
    </citation>
    <scope>NUCLEOTIDE SEQUENCE [LARGE SCALE GENOMIC DNA]</scope>
    <source>
        <strain evidence="5">DCEP-RM93F</strain>
        <strain evidence="4">DCEP-RM93M</strain>
    </source>
</reference>
<protein>
    <recommendedName>
        <fullName evidence="3">HTH CENPB-type domain-containing protein</fullName>
    </recommendedName>
</protein>
<dbReference type="AlphaFoldDB" id="A0A085MGB9"/>
<dbReference type="Proteomes" id="UP000030758">
    <property type="component" value="Unassembled WGS sequence"/>
</dbReference>
<keyword evidence="6" id="KW-1185">Reference proteome</keyword>
<evidence type="ECO:0000256" key="1">
    <source>
        <dbReference type="ARBA" id="ARBA00004123"/>
    </source>
</evidence>
<dbReference type="GO" id="GO:0003677">
    <property type="term" value="F:DNA binding"/>
    <property type="evidence" value="ECO:0007669"/>
    <property type="project" value="UniProtKB-KW"/>
</dbReference>
<dbReference type="PANTHER" id="PTHR19303:SF26">
    <property type="entry name" value="TIGGER TRANSPOSABLE ELEMENT-DERIVED PROTEIN 1"/>
    <property type="match status" value="1"/>
</dbReference>
<dbReference type="SUPFAM" id="SSF46689">
    <property type="entry name" value="Homeodomain-like"/>
    <property type="match status" value="1"/>
</dbReference>
<keyword evidence="2" id="KW-0238">DNA-binding</keyword>
<dbReference type="EMBL" id="KL367501">
    <property type="protein sequence ID" value="KFD68808.1"/>
    <property type="molecule type" value="Genomic_DNA"/>
</dbReference>
<feature type="non-terminal residue" evidence="4">
    <location>
        <position position="124"/>
    </location>
</feature>
<accession>A0A085MGB9</accession>
<evidence type="ECO:0000313" key="6">
    <source>
        <dbReference type="Proteomes" id="UP000030764"/>
    </source>
</evidence>
<dbReference type="Proteomes" id="UP000030764">
    <property type="component" value="Unassembled WGS sequence"/>
</dbReference>
<dbReference type="InterPro" id="IPR006600">
    <property type="entry name" value="HTH_CenpB_DNA-bd_dom"/>
</dbReference>
<sequence length="124" mass="14245">MVDGCGDRGVPLSYLIIREKAVRLFNKMKQKALEEGDESLTQVEFSGSRGWFHRFLKRGHLRRLKLTGESASVDTEAASKFVEELKRLITEGGYSYKQMFNCDESALYWKRLASKTFISKKSKV</sequence>
<dbReference type="GO" id="GO:0005634">
    <property type="term" value="C:nucleus"/>
    <property type="evidence" value="ECO:0007669"/>
    <property type="project" value="UniProtKB-SubCell"/>
</dbReference>
<dbReference type="PROSITE" id="PS51253">
    <property type="entry name" value="HTH_CENPB"/>
    <property type="match status" value="1"/>
</dbReference>
<evidence type="ECO:0000256" key="2">
    <source>
        <dbReference type="ARBA" id="ARBA00023125"/>
    </source>
</evidence>
<comment type="subcellular location">
    <subcellularLocation>
        <location evidence="1">Nucleus</location>
    </subcellularLocation>
</comment>
<dbReference type="InterPro" id="IPR009057">
    <property type="entry name" value="Homeodomain-like_sf"/>
</dbReference>
<proteinExistence type="predicted"/>
<evidence type="ECO:0000313" key="5">
    <source>
        <dbReference type="EMBL" id="KFD68808.1"/>
    </source>
</evidence>
<name>A0A085MGB9_9BILA</name>